<protein>
    <submittedName>
        <fullName evidence="1">DUF1178 family protein</fullName>
    </submittedName>
</protein>
<proteinExistence type="predicted"/>
<name>A0A937HGS8_9PROT</name>
<evidence type="ECO:0000313" key="1">
    <source>
        <dbReference type="EMBL" id="MBL6761889.1"/>
    </source>
</evidence>
<dbReference type="Proteomes" id="UP000785783">
    <property type="component" value="Unassembled WGS sequence"/>
</dbReference>
<gene>
    <name evidence="1" type="ORF">ISQ19_04245</name>
</gene>
<sequence length="133" mass="14898">MIKYRLICAQEHEFDGWFADMATYESQRDDGLLCCPTCGDTKVSKAIMAPAVPKKGNQQETKLRHMMQKMASHVEDNFDYVGDDFAEEARKIHYGETPERDIYGETSLADARDLLEEGVPVAPLPGVGGKQKN</sequence>
<reference evidence="1" key="1">
    <citation type="submission" date="2020-10" db="EMBL/GenBank/DDBJ databases">
        <title>Microbiome of the Black Sea water column analyzed by genome centric metagenomics.</title>
        <authorList>
            <person name="Cabello-Yeves P.J."/>
            <person name="Callieri C."/>
            <person name="Picazo A."/>
            <person name="Mehrshad M."/>
            <person name="Haro-Moreno J.M."/>
            <person name="Roda-Garcia J."/>
            <person name="Dzembekova N."/>
            <person name="Slabakova V."/>
            <person name="Slabakova N."/>
            <person name="Moncheva S."/>
            <person name="Rodriguez-Valera F."/>
        </authorList>
    </citation>
    <scope>NUCLEOTIDE SEQUENCE</scope>
    <source>
        <strain evidence="1">BS307-5m-G5</strain>
    </source>
</reference>
<organism evidence="1 2">
    <name type="scientific">PS1 clade bacterium</name>
    <dbReference type="NCBI Taxonomy" id="2175152"/>
    <lineage>
        <taxon>Bacteria</taxon>
        <taxon>Pseudomonadati</taxon>
        <taxon>Pseudomonadota</taxon>
        <taxon>Alphaproteobacteria</taxon>
        <taxon>PS1 clade</taxon>
    </lineage>
</organism>
<dbReference type="InterPro" id="IPR009562">
    <property type="entry name" value="DUF1178"/>
</dbReference>
<evidence type="ECO:0000313" key="2">
    <source>
        <dbReference type="Proteomes" id="UP000785783"/>
    </source>
</evidence>
<comment type="caution">
    <text evidence="1">The sequence shown here is derived from an EMBL/GenBank/DDBJ whole genome shotgun (WGS) entry which is preliminary data.</text>
</comment>
<dbReference type="EMBL" id="JADHOK010000045">
    <property type="protein sequence ID" value="MBL6761889.1"/>
    <property type="molecule type" value="Genomic_DNA"/>
</dbReference>
<dbReference type="Pfam" id="PF06676">
    <property type="entry name" value="DUF1178"/>
    <property type="match status" value="1"/>
</dbReference>
<dbReference type="AlphaFoldDB" id="A0A937HGS8"/>
<accession>A0A937HGS8</accession>
<dbReference type="PIRSF" id="PIRSF032131">
    <property type="entry name" value="UCP032131"/>
    <property type="match status" value="1"/>
</dbReference>